<reference evidence="4" key="1">
    <citation type="journal article" date="2015" name="Proc. Natl. Acad. Sci. U.S.A.">
        <title>Genome sequencing of adzuki bean (Vigna angularis) provides insight into high starch and low fat accumulation and domestication.</title>
        <authorList>
            <person name="Yang K."/>
            <person name="Tian Z."/>
            <person name="Chen C."/>
            <person name="Luo L."/>
            <person name="Zhao B."/>
            <person name="Wang Z."/>
            <person name="Yu L."/>
            <person name="Li Y."/>
            <person name="Sun Y."/>
            <person name="Li W."/>
            <person name="Chen Y."/>
            <person name="Li Y."/>
            <person name="Zhang Y."/>
            <person name="Ai D."/>
            <person name="Zhao J."/>
            <person name="Shang C."/>
            <person name="Ma Y."/>
            <person name="Wu B."/>
            <person name="Wang M."/>
            <person name="Gao L."/>
            <person name="Sun D."/>
            <person name="Zhang P."/>
            <person name="Guo F."/>
            <person name="Wang W."/>
            <person name="Li Y."/>
            <person name="Wang J."/>
            <person name="Varshney R.K."/>
            <person name="Wang J."/>
            <person name="Ling H.Q."/>
            <person name="Wan P."/>
        </authorList>
    </citation>
    <scope>NUCLEOTIDE SEQUENCE</scope>
    <source>
        <strain evidence="4">cv. Jingnong 6</strain>
    </source>
</reference>
<protein>
    <recommendedName>
        <fullName evidence="2">Putative plant transposon protein domain-containing protein</fullName>
    </recommendedName>
</protein>
<feature type="region of interest" description="Disordered" evidence="1">
    <location>
        <begin position="74"/>
        <end position="95"/>
    </location>
</feature>
<dbReference type="Proteomes" id="UP000053144">
    <property type="component" value="Chromosome 7"/>
</dbReference>
<feature type="domain" description="Putative plant transposon protein" evidence="2">
    <location>
        <begin position="1"/>
        <end position="44"/>
    </location>
</feature>
<dbReference type="Pfam" id="PF20167">
    <property type="entry name" value="Transposase_32"/>
    <property type="match status" value="1"/>
</dbReference>
<sequence>MKGLNINIGQVIADEIQTCASSVNNEAPLGHPSLITHLCEIAVVNTSTPLMERPRKKIDASYYNQYCLMDEAAQQVPPPHPPRVHRRVPPPAQVI</sequence>
<dbReference type="EMBL" id="CM003377">
    <property type="protein sequence ID" value="KOM47795.1"/>
    <property type="molecule type" value="Genomic_DNA"/>
</dbReference>
<evidence type="ECO:0000313" key="3">
    <source>
        <dbReference type="EMBL" id="KOM47795.1"/>
    </source>
</evidence>
<gene>
    <name evidence="3" type="ORF">LR48_Vigan07g149900</name>
</gene>
<name>A0A0L9UY47_PHAAN</name>
<proteinExistence type="predicted"/>
<dbReference type="Gramene" id="KOM47795">
    <property type="protein sequence ID" value="KOM47795"/>
    <property type="gene ID" value="LR48_Vigan07g149900"/>
</dbReference>
<accession>A0A0L9UY47</accession>
<evidence type="ECO:0000256" key="1">
    <source>
        <dbReference type="SAM" id="MobiDB-lite"/>
    </source>
</evidence>
<organism evidence="3 4">
    <name type="scientific">Phaseolus angularis</name>
    <name type="common">Azuki bean</name>
    <name type="synonym">Vigna angularis</name>
    <dbReference type="NCBI Taxonomy" id="3914"/>
    <lineage>
        <taxon>Eukaryota</taxon>
        <taxon>Viridiplantae</taxon>
        <taxon>Streptophyta</taxon>
        <taxon>Embryophyta</taxon>
        <taxon>Tracheophyta</taxon>
        <taxon>Spermatophyta</taxon>
        <taxon>Magnoliopsida</taxon>
        <taxon>eudicotyledons</taxon>
        <taxon>Gunneridae</taxon>
        <taxon>Pentapetalae</taxon>
        <taxon>rosids</taxon>
        <taxon>fabids</taxon>
        <taxon>Fabales</taxon>
        <taxon>Fabaceae</taxon>
        <taxon>Papilionoideae</taxon>
        <taxon>50 kb inversion clade</taxon>
        <taxon>NPAAA clade</taxon>
        <taxon>indigoferoid/millettioid clade</taxon>
        <taxon>Phaseoleae</taxon>
        <taxon>Vigna</taxon>
    </lineage>
</organism>
<dbReference type="InterPro" id="IPR046796">
    <property type="entry name" value="Transposase_32_dom"/>
</dbReference>
<evidence type="ECO:0000259" key="2">
    <source>
        <dbReference type="Pfam" id="PF20167"/>
    </source>
</evidence>
<evidence type="ECO:0000313" key="4">
    <source>
        <dbReference type="Proteomes" id="UP000053144"/>
    </source>
</evidence>
<dbReference type="AlphaFoldDB" id="A0A0L9UY47"/>